<dbReference type="PANTHER" id="PTHR33413">
    <property type="entry name" value="EXPRESSED PROTEIN"/>
    <property type="match status" value="1"/>
</dbReference>
<feature type="compositionally biased region" description="Basic and acidic residues" evidence="1">
    <location>
        <begin position="98"/>
        <end position="111"/>
    </location>
</feature>
<evidence type="ECO:0000313" key="2">
    <source>
        <dbReference type="EnsemblPlants" id="EMT14450"/>
    </source>
</evidence>
<dbReference type="EnsemblPlants" id="EMT14450">
    <property type="protein sequence ID" value="EMT14450"/>
    <property type="gene ID" value="F775_52345"/>
</dbReference>
<dbReference type="PANTHER" id="PTHR33413:SF22">
    <property type="entry name" value="OS08G0420700 PROTEIN"/>
    <property type="match status" value="1"/>
</dbReference>
<sequence>MGNCQAADAAAVGIQPPGGGKGGGLPPVAHAVRGTPGHYVALVVLHHVDSEPGPAVAGERGGARITKIKLLKPKDTLLLGQVYRLITSQEVTKAVQTRKQERMRGCDEGLHAPRRPAAAPAEADGDDAATRQRRTEAACRPSGTEAAGEGPAPPRHHRRPRRRQRQRRALAAGAAEHHRVVVERTH</sequence>
<feature type="compositionally biased region" description="Basic and acidic residues" evidence="1">
    <location>
        <begin position="175"/>
        <end position="186"/>
    </location>
</feature>
<feature type="compositionally biased region" description="Gly residues" evidence="1">
    <location>
        <begin position="16"/>
        <end position="25"/>
    </location>
</feature>
<feature type="compositionally biased region" description="Basic residues" evidence="1">
    <location>
        <begin position="154"/>
        <end position="168"/>
    </location>
</feature>
<evidence type="ECO:0000256" key="1">
    <source>
        <dbReference type="SAM" id="MobiDB-lite"/>
    </source>
</evidence>
<dbReference type="InterPro" id="IPR025322">
    <property type="entry name" value="PADRE_dom"/>
</dbReference>
<dbReference type="AlphaFoldDB" id="R7W7Q2"/>
<dbReference type="ExpressionAtlas" id="R7W7Q2">
    <property type="expression patterns" value="baseline"/>
</dbReference>
<organism evidence="2">
    <name type="scientific">Aegilops tauschii</name>
    <name type="common">Tausch's goatgrass</name>
    <name type="synonym">Aegilops squarrosa</name>
    <dbReference type="NCBI Taxonomy" id="37682"/>
    <lineage>
        <taxon>Eukaryota</taxon>
        <taxon>Viridiplantae</taxon>
        <taxon>Streptophyta</taxon>
        <taxon>Embryophyta</taxon>
        <taxon>Tracheophyta</taxon>
        <taxon>Spermatophyta</taxon>
        <taxon>Magnoliopsida</taxon>
        <taxon>Liliopsida</taxon>
        <taxon>Poales</taxon>
        <taxon>Poaceae</taxon>
        <taxon>BOP clade</taxon>
        <taxon>Pooideae</taxon>
        <taxon>Triticodae</taxon>
        <taxon>Triticeae</taxon>
        <taxon>Triticinae</taxon>
        <taxon>Aegilops</taxon>
    </lineage>
</organism>
<protein>
    <submittedName>
        <fullName evidence="2">Uncharacterized protein</fullName>
    </submittedName>
</protein>
<feature type="compositionally biased region" description="Basic and acidic residues" evidence="1">
    <location>
        <begin position="128"/>
        <end position="137"/>
    </location>
</feature>
<name>R7W7Q2_AEGTA</name>
<proteinExistence type="predicted"/>
<reference evidence="2" key="1">
    <citation type="submission" date="2015-06" db="UniProtKB">
        <authorList>
            <consortium name="EnsemblPlants"/>
        </authorList>
    </citation>
    <scope>IDENTIFICATION</scope>
</reference>
<feature type="region of interest" description="Disordered" evidence="1">
    <location>
        <begin position="1"/>
        <end position="27"/>
    </location>
</feature>
<dbReference type="Pfam" id="PF14009">
    <property type="entry name" value="PADRE"/>
    <property type="match status" value="1"/>
</dbReference>
<feature type="region of interest" description="Disordered" evidence="1">
    <location>
        <begin position="96"/>
        <end position="186"/>
    </location>
</feature>
<accession>R7W7Q2</accession>